<comment type="pathway">
    <text evidence="1">Cofactor biosynthesis; tetrahydrofolate biosynthesis; 2-amino-4-hydroxy-6-hydroxymethyl-7,8-dihydropteridine diphosphate from 7,8-dihydroneopterin triphosphate: step 4/4.</text>
</comment>
<protein>
    <recommendedName>
        <fullName evidence="4">2-amino-4-hydroxy-6-hydroxymethyldihydropteridine pyrophosphokinase</fullName>
        <ecNumber evidence="3">2.7.6.3</ecNumber>
    </recommendedName>
    <alternativeName>
        <fullName evidence="11">6-hydroxymethyl-7,8-dihydropterin pyrophosphokinase</fullName>
    </alternativeName>
    <alternativeName>
        <fullName evidence="12">7,8-dihydro-6-hydroxymethylpterin-pyrophosphokinase</fullName>
    </alternativeName>
</protein>
<comment type="function">
    <text evidence="10">Catalyzes the transfer of pyrophosphate from adenosine triphosphate (ATP) to 6-hydroxymethyl-7,8-dihydropterin, an enzymatic step in folate biosynthesis pathway.</text>
</comment>
<comment type="similarity">
    <text evidence="2">Belongs to the HPPK family.</text>
</comment>
<evidence type="ECO:0000256" key="10">
    <source>
        <dbReference type="ARBA" id="ARBA00029409"/>
    </source>
</evidence>
<sequence length="169" mass="18759">MKRCYIAFGSNQDAPLAQLQIARETLREHADMQEVAASSIYRTPPWGFTEQPDFYNAVIAYDSALSAQDLLCLLQSIETAQHRERPFKNAPRTLDLDILTYGDQQEHTPTLSLPHPRMHERAFVLEPLAEIAPQLMIAGQGIVADLLAGLDCSAQEKITVAAWDNLAVG</sequence>
<organism evidence="14 15">
    <name type="scientific">Suttonella indologenes</name>
    <dbReference type="NCBI Taxonomy" id="13276"/>
    <lineage>
        <taxon>Bacteria</taxon>
        <taxon>Pseudomonadati</taxon>
        <taxon>Pseudomonadota</taxon>
        <taxon>Gammaproteobacteria</taxon>
        <taxon>Cardiobacteriales</taxon>
        <taxon>Cardiobacteriaceae</taxon>
        <taxon>Suttonella</taxon>
    </lineage>
</organism>
<dbReference type="Gene3D" id="3.30.70.560">
    <property type="entry name" value="7,8-Dihydro-6-hydroxymethylpterin-pyrophosphokinase HPPK"/>
    <property type="match status" value="1"/>
</dbReference>
<evidence type="ECO:0000256" key="9">
    <source>
        <dbReference type="ARBA" id="ARBA00022909"/>
    </source>
</evidence>
<accession>A0A380MXS6</accession>
<name>A0A380MXS6_9GAMM</name>
<dbReference type="InterPro" id="IPR035907">
    <property type="entry name" value="Hppk_sf"/>
</dbReference>
<evidence type="ECO:0000256" key="6">
    <source>
        <dbReference type="ARBA" id="ARBA00022741"/>
    </source>
</evidence>
<feature type="domain" description="7,8-dihydro-6-hydroxymethylpterin-pyrophosphokinase" evidence="13">
    <location>
        <begin position="88"/>
        <end position="99"/>
    </location>
</feature>
<reference evidence="14 15" key="1">
    <citation type="submission" date="2018-06" db="EMBL/GenBank/DDBJ databases">
        <authorList>
            <consortium name="Pathogen Informatics"/>
            <person name="Doyle S."/>
        </authorList>
    </citation>
    <scope>NUCLEOTIDE SEQUENCE [LARGE SCALE GENOMIC DNA]</scope>
    <source>
        <strain evidence="14 15">NCTC10717</strain>
    </source>
</reference>
<dbReference type="NCBIfam" id="TIGR01498">
    <property type="entry name" value="folK"/>
    <property type="match status" value="1"/>
</dbReference>
<evidence type="ECO:0000313" key="14">
    <source>
        <dbReference type="EMBL" id="SUO96501.1"/>
    </source>
</evidence>
<dbReference type="AlphaFoldDB" id="A0A380MXS6"/>
<evidence type="ECO:0000256" key="7">
    <source>
        <dbReference type="ARBA" id="ARBA00022777"/>
    </source>
</evidence>
<dbReference type="GO" id="GO:0016301">
    <property type="term" value="F:kinase activity"/>
    <property type="evidence" value="ECO:0007669"/>
    <property type="project" value="UniProtKB-KW"/>
</dbReference>
<keyword evidence="5 14" id="KW-0808">Transferase</keyword>
<evidence type="ECO:0000256" key="1">
    <source>
        <dbReference type="ARBA" id="ARBA00005051"/>
    </source>
</evidence>
<dbReference type="GO" id="GO:0003848">
    <property type="term" value="F:2-amino-4-hydroxy-6-hydroxymethyldihydropteridine diphosphokinase activity"/>
    <property type="evidence" value="ECO:0007669"/>
    <property type="project" value="UniProtKB-EC"/>
</dbReference>
<dbReference type="CDD" id="cd00483">
    <property type="entry name" value="HPPK"/>
    <property type="match status" value="1"/>
</dbReference>
<dbReference type="InterPro" id="IPR000550">
    <property type="entry name" value="Hppk"/>
</dbReference>
<evidence type="ECO:0000256" key="2">
    <source>
        <dbReference type="ARBA" id="ARBA00005810"/>
    </source>
</evidence>
<evidence type="ECO:0000313" key="15">
    <source>
        <dbReference type="Proteomes" id="UP000254575"/>
    </source>
</evidence>
<keyword evidence="6" id="KW-0547">Nucleotide-binding</keyword>
<dbReference type="PANTHER" id="PTHR43071:SF1">
    <property type="entry name" value="2-AMINO-4-HYDROXY-6-HYDROXYMETHYLDIHYDROPTERIDINE PYROPHOSPHOKINASE"/>
    <property type="match status" value="1"/>
</dbReference>
<dbReference type="Proteomes" id="UP000254575">
    <property type="component" value="Unassembled WGS sequence"/>
</dbReference>
<dbReference type="PANTHER" id="PTHR43071">
    <property type="entry name" value="2-AMINO-4-HYDROXY-6-HYDROXYMETHYLDIHYDROPTERIDINE PYROPHOSPHOKINASE"/>
    <property type="match status" value="1"/>
</dbReference>
<keyword evidence="15" id="KW-1185">Reference proteome</keyword>
<keyword evidence="8" id="KW-0067">ATP-binding</keyword>
<evidence type="ECO:0000256" key="8">
    <source>
        <dbReference type="ARBA" id="ARBA00022840"/>
    </source>
</evidence>
<evidence type="ECO:0000256" key="4">
    <source>
        <dbReference type="ARBA" id="ARBA00016218"/>
    </source>
</evidence>
<evidence type="ECO:0000256" key="11">
    <source>
        <dbReference type="ARBA" id="ARBA00029766"/>
    </source>
</evidence>
<keyword evidence="9" id="KW-0289">Folate biosynthesis</keyword>
<gene>
    <name evidence="14" type="primary">folK</name>
    <name evidence="14" type="ORF">NCTC10717_01036</name>
</gene>
<dbReference type="GO" id="GO:0046656">
    <property type="term" value="P:folic acid biosynthetic process"/>
    <property type="evidence" value="ECO:0007669"/>
    <property type="project" value="UniProtKB-KW"/>
</dbReference>
<dbReference type="EMBL" id="UHIA01000004">
    <property type="protein sequence ID" value="SUO96501.1"/>
    <property type="molecule type" value="Genomic_DNA"/>
</dbReference>
<dbReference type="OrthoDB" id="9808041at2"/>
<evidence type="ECO:0000256" key="3">
    <source>
        <dbReference type="ARBA" id="ARBA00013253"/>
    </source>
</evidence>
<dbReference type="EC" id="2.7.6.3" evidence="3"/>
<dbReference type="GO" id="GO:0046654">
    <property type="term" value="P:tetrahydrofolate biosynthetic process"/>
    <property type="evidence" value="ECO:0007669"/>
    <property type="project" value="UniProtKB-UniPathway"/>
</dbReference>
<proteinExistence type="inferred from homology"/>
<keyword evidence="7 14" id="KW-0418">Kinase</keyword>
<dbReference type="Pfam" id="PF01288">
    <property type="entry name" value="HPPK"/>
    <property type="match status" value="1"/>
</dbReference>
<dbReference type="GO" id="GO:0005524">
    <property type="term" value="F:ATP binding"/>
    <property type="evidence" value="ECO:0007669"/>
    <property type="project" value="UniProtKB-KW"/>
</dbReference>
<dbReference type="PROSITE" id="PS00794">
    <property type="entry name" value="HPPK"/>
    <property type="match status" value="1"/>
</dbReference>
<evidence type="ECO:0000259" key="13">
    <source>
        <dbReference type="PROSITE" id="PS00794"/>
    </source>
</evidence>
<dbReference type="SUPFAM" id="SSF55083">
    <property type="entry name" value="6-hydroxymethyl-7,8-dihydropterin pyrophosphokinase, HPPK"/>
    <property type="match status" value="1"/>
</dbReference>
<dbReference type="UniPathway" id="UPA00077">
    <property type="reaction ID" value="UER00155"/>
</dbReference>
<evidence type="ECO:0000256" key="12">
    <source>
        <dbReference type="ARBA" id="ARBA00033413"/>
    </source>
</evidence>
<evidence type="ECO:0000256" key="5">
    <source>
        <dbReference type="ARBA" id="ARBA00022679"/>
    </source>
</evidence>
<dbReference type="RefSeq" id="WP_115218298.1">
    <property type="nucleotide sequence ID" value="NZ_UHIA01000004.1"/>
</dbReference>